<evidence type="ECO:0000313" key="2">
    <source>
        <dbReference type="EMBL" id="WUX41110.1"/>
    </source>
</evidence>
<accession>A0ABZ1ZR45</accession>
<sequence>MQTCSYLQGVPWGRPQVPTDTSIANTAGLVRQRRTCSAGEKKTRLSAGMNTDGCGIPVREPA</sequence>
<evidence type="ECO:0000256" key="1">
    <source>
        <dbReference type="SAM" id="MobiDB-lite"/>
    </source>
</evidence>
<dbReference type="EMBL" id="CP109491">
    <property type="protein sequence ID" value="WUX41110.1"/>
    <property type="molecule type" value="Genomic_DNA"/>
</dbReference>
<name>A0ABZ1ZR45_STRAQ</name>
<dbReference type="Proteomes" id="UP001431926">
    <property type="component" value="Chromosome"/>
</dbReference>
<feature type="region of interest" description="Disordered" evidence="1">
    <location>
        <begin position="40"/>
        <end position="62"/>
    </location>
</feature>
<evidence type="ECO:0000313" key="3">
    <source>
        <dbReference type="Proteomes" id="UP001431926"/>
    </source>
</evidence>
<keyword evidence="3" id="KW-1185">Reference proteome</keyword>
<reference evidence="2" key="1">
    <citation type="submission" date="2022-10" db="EMBL/GenBank/DDBJ databases">
        <title>The complete genomes of actinobacterial strains from the NBC collection.</title>
        <authorList>
            <person name="Joergensen T.S."/>
            <person name="Alvarez Arevalo M."/>
            <person name="Sterndorff E.B."/>
            <person name="Faurdal D."/>
            <person name="Vuksanovic O."/>
            <person name="Mourched A.-S."/>
            <person name="Charusanti P."/>
            <person name="Shaw S."/>
            <person name="Blin K."/>
            <person name="Weber T."/>
        </authorList>
    </citation>
    <scope>NUCLEOTIDE SEQUENCE</scope>
    <source>
        <strain evidence="2">NBC_01436</strain>
    </source>
</reference>
<proteinExistence type="predicted"/>
<dbReference type="RefSeq" id="WP_329358896.1">
    <property type="nucleotide sequence ID" value="NZ_CP108670.1"/>
</dbReference>
<gene>
    <name evidence="2" type="ORF">OG367_34940</name>
</gene>
<organism evidence="2 3">
    <name type="scientific">Streptomyces anulatus</name>
    <name type="common">Streptomyces chrysomallus</name>
    <dbReference type="NCBI Taxonomy" id="1892"/>
    <lineage>
        <taxon>Bacteria</taxon>
        <taxon>Bacillati</taxon>
        <taxon>Actinomycetota</taxon>
        <taxon>Actinomycetes</taxon>
        <taxon>Kitasatosporales</taxon>
        <taxon>Streptomycetaceae</taxon>
        <taxon>Streptomyces</taxon>
    </lineage>
</organism>
<protein>
    <submittedName>
        <fullName evidence="2">Uncharacterized protein</fullName>
    </submittedName>
</protein>